<dbReference type="Proteomes" id="UP000008237">
    <property type="component" value="Unassembled WGS sequence"/>
</dbReference>
<dbReference type="KEGG" id="hst:105181607"/>
<dbReference type="PANTHER" id="PTHR13372:SF5">
    <property type="entry name" value="GEMININ"/>
    <property type="match status" value="1"/>
</dbReference>
<evidence type="ECO:0000313" key="8">
    <source>
        <dbReference type="EMBL" id="EFN86248.1"/>
    </source>
</evidence>
<dbReference type="AlphaFoldDB" id="E2BDH8"/>
<feature type="compositionally biased region" description="Polar residues" evidence="7">
    <location>
        <begin position="55"/>
        <end position="68"/>
    </location>
</feature>
<proteinExistence type="inferred from homology"/>
<evidence type="ECO:0000256" key="3">
    <source>
        <dbReference type="ARBA" id="ARBA00023054"/>
    </source>
</evidence>
<evidence type="ECO:0008006" key="10">
    <source>
        <dbReference type="Google" id="ProtNLM"/>
    </source>
</evidence>
<dbReference type="GO" id="GO:0045786">
    <property type="term" value="P:negative regulation of cell cycle"/>
    <property type="evidence" value="ECO:0007669"/>
    <property type="project" value="TreeGrafter"/>
</dbReference>
<dbReference type="GO" id="GO:0008156">
    <property type="term" value="P:negative regulation of DNA replication"/>
    <property type="evidence" value="ECO:0007669"/>
    <property type="project" value="TreeGrafter"/>
</dbReference>
<evidence type="ECO:0000313" key="9">
    <source>
        <dbReference type="Proteomes" id="UP000008237"/>
    </source>
</evidence>
<keyword evidence="4" id="KW-0539">Nucleus</keyword>
<keyword evidence="3 6" id="KW-0175">Coiled coil</keyword>
<dbReference type="PANTHER" id="PTHR13372">
    <property type="entry name" value="GEMININ"/>
    <property type="match status" value="1"/>
</dbReference>
<dbReference type="STRING" id="610380.E2BDH8"/>
<evidence type="ECO:0000256" key="4">
    <source>
        <dbReference type="ARBA" id="ARBA00023242"/>
    </source>
</evidence>
<dbReference type="InParanoid" id="E2BDH8"/>
<protein>
    <recommendedName>
        <fullName evidence="10">Geminin</fullName>
    </recommendedName>
</protein>
<dbReference type="OrthoDB" id="10043826at2759"/>
<evidence type="ECO:0000256" key="1">
    <source>
        <dbReference type="ARBA" id="ARBA00004123"/>
    </source>
</evidence>
<dbReference type="PhylomeDB" id="E2BDH8"/>
<dbReference type="OMA" id="KNEMSAK"/>
<keyword evidence="9" id="KW-1185">Reference proteome</keyword>
<organism evidence="9">
    <name type="scientific">Harpegnathos saltator</name>
    <name type="common">Jerdon's jumping ant</name>
    <dbReference type="NCBI Taxonomy" id="610380"/>
    <lineage>
        <taxon>Eukaryota</taxon>
        <taxon>Metazoa</taxon>
        <taxon>Ecdysozoa</taxon>
        <taxon>Arthropoda</taxon>
        <taxon>Hexapoda</taxon>
        <taxon>Insecta</taxon>
        <taxon>Pterygota</taxon>
        <taxon>Neoptera</taxon>
        <taxon>Endopterygota</taxon>
        <taxon>Hymenoptera</taxon>
        <taxon>Apocrita</taxon>
        <taxon>Aculeata</taxon>
        <taxon>Formicoidea</taxon>
        <taxon>Formicidae</taxon>
        <taxon>Ponerinae</taxon>
        <taxon>Ponerini</taxon>
        <taxon>Harpegnathos</taxon>
    </lineage>
</organism>
<dbReference type="Pfam" id="PF07412">
    <property type="entry name" value="Geminin"/>
    <property type="match status" value="1"/>
</dbReference>
<reference evidence="8 9" key="1">
    <citation type="journal article" date="2010" name="Science">
        <title>Genomic comparison of the ants Camponotus floridanus and Harpegnathos saltator.</title>
        <authorList>
            <person name="Bonasio R."/>
            <person name="Zhang G."/>
            <person name="Ye C."/>
            <person name="Mutti N.S."/>
            <person name="Fang X."/>
            <person name="Qin N."/>
            <person name="Donahue G."/>
            <person name="Yang P."/>
            <person name="Li Q."/>
            <person name="Li C."/>
            <person name="Zhang P."/>
            <person name="Huang Z."/>
            <person name="Berger S.L."/>
            <person name="Reinberg D."/>
            <person name="Wang J."/>
            <person name="Liebig J."/>
        </authorList>
    </citation>
    <scope>NUCLEOTIDE SEQUENCE [LARGE SCALE GENOMIC DNA]</scope>
    <source>
        <strain evidence="8 9">R22 G/1</strain>
    </source>
</reference>
<comment type="subcellular location">
    <subcellularLocation>
        <location evidence="1">Nucleus</location>
    </subcellularLocation>
</comment>
<dbReference type="InterPro" id="IPR022786">
    <property type="entry name" value="Geminin/Multicilin"/>
</dbReference>
<evidence type="ECO:0000256" key="5">
    <source>
        <dbReference type="ARBA" id="ARBA00023306"/>
    </source>
</evidence>
<evidence type="ECO:0000256" key="6">
    <source>
        <dbReference type="SAM" id="Coils"/>
    </source>
</evidence>
<dbReference type="GO" id="GO:0005634">
    <property type="term" value="C:nucleus"/>
    <property type="evidence" value="ECO:0007669"/>
    <property type="project" value="UniProtKB-SubCell"/>
</dbReference>
<comment type="similarity">
    <text evidence="2">Belongs to the geminin family.</text>
</comment>
<dbReference type="Gene3D" id="1.20.5.1180">
    <property type="entry name" value="Geminin coiled-coil domain"/>
    <property type="match status" value="1"/>
</dbReference>
<name>E2BDH8_HARSA</name>
<evidence type="ECO:0000256" key="2">
    <source>
        <dbReference type="ARBA" id="ARBA00007979"/>
    </source>
</evidence>
<evidence type="ECO:0000256" key="7">
    <source>
        <dbReference type="SAM" id="MobiDB-lite"/>
    </source>
</evidence>
<gene>
    <name evidence="8" type="ORF">EAI_07386</name>
</gene>
<accession>E2BDH8</accession>
<keyword evidence="5" id="KW-0131">Cell cycle</keyword>
<dbReference type="SUPFAM" id="SSF111469">
    <property type="entry name" value="Geminin coiled-coil domain"/>
    <property type="match status" value="1"/>
</dbReference>
<sequence>MKVSEFATKKNTAVKDKIIRESLHMLQPSAMDKENLVAAGRILRSNKQTKEAKTENVTSGKTRSSPSIKSKKITFEDKAVQTARGEKIKIEVEDLTSLAGPSENYWEVLAERRQIALDDAFDEIKTLKDRIGEKQNEINKIKEQNKKLEEEKIVREEMLKELRTLIEVLQDMIQDDSSSINHSLDDSMP</sequence>
<feature type="region of interest" description="Disordered" evidence="7">
    <location>
        <begin position="43"/>
        <end position="69"/>
    </location>
</feature>
<dbReference type="FunCoup" id="E2BDH8">
    <property type="interactions" value="608"/>
</dbReference>
<dbReference type="EMBL" id="GL447635">
    <property type="protein sequence ID" value="EFN86248.1"/>
    <property type="molecule type" value="Genomic_DNA"/>
</dbReference>
<feature type="coiled-coil region" evidence="6">
    <location>
        <begin position="117"/>
        <end position="175"/>
    </location>
</feature>